<dbReference type="GO" id="GO:0007131">
    <property type="term" value="P:reciprocal meiotic recombination"/>
    <property type="evidence" value="ECO:0007669"/>
    <property type="project" value="InterPro"/>
</dbReference>
<dbReference type="GO" id="GO:0007283">
    <property type="term" value="P:spermatogenesis"/>
    <property type="evidence" value="ECO:0007669"/>
    <property type="project" value="InterPro"/>
</dbReference>
<accession>A0A7K6F795</accession>
<dbReference type="Pfam" id="PF15191">
    <property type="entry name" value="Synaptonemal_3"/>
    <property type="match status" value="1"/>
</dbReference>
<evidence type="ECO:0000313" key="3">
    <source>
        <dbReference type="Proteomes" id="UP000557315"/>
    </source>
</evidence>
<dbReference type="Proteomes" id="UP000557315">
    <property type="component" value="Unassembled WGS sequence"/>
</dbReference>
<dbReference type="EMBL" id="VZRO01000870">
    <property type="protein sequence ID" value="NWV46132.1"/>
    <property type="molecule type" value="Genomic_DNA"/>
</dbReference>
<dbReference type="PANTHER" id="PTHR36686">
    <property type="entry name" value="SYNAPTONEMAL COMPLEX CENTRAL ELEMENT PROTEIN 3"/>
    <property type="match status" value="1"/>
</dbReference>
<comment type="caution">
    <text evidence="2">The sequence shown here is derived from an EMBL/GenBank/DDBJ whole genome shotgun (WGS) entry which is preliminary data.</text>
</comment>
<name>A0A7K6F795_9CORV</name>
<feature type="non-terminal residue" evidence="2">
    <location>
        <position position="1"/>
    </location>
</feature>
<keyword evidence="1" id="KW-0175">Coiled coil</keyword>
<evidence type="ECO:0000313" key="2">
    <source>
        <dbReference type="EMBL" id="NWV46132.1"/>
    </source>
</evidence>
<feature type="non-terminal residue" evidence="2">
    <location>
        <position position="83"/>
    </location>
</feature>
<keyword evidence="3" id="KW-1185">Reference proteome</keyword>
<dbReference type="PANTHER" id="PTHR36686:SF1">
    <property type="entry name" value="SYNAPTONEMAL COMPLEX CENTRAL ELEMENT PROTEIN 3"/>
    <property type="match status" value="1"/>
</dbReference>
<proteinExistence type="predicted"/>
<dbReference type="AlphaFoldDB" id="A0A7K6F795"/>
<organism evidence="2 3">
    <name type="scientific">Daphoenositta chrysoptera</name>
    <name type="common">varied sittella</name>
    <dbReference type="NCBI Taxonomy" id="254528"/>
    <lineage>
        <taxon>Eukaryota</taxon>
        <taxon>Metazoa</taxon>
        <taxon>Chordata</taxon>
        <taxon>Craniata</taxon>
        <taxon>Vertebrata</taxon>
        <taxon>Euteleostomi</taxon>
        <taxon>Archelosauria</taxon>
        <taxon>Archosauria</taxon>
        <taxon>Dinosauria</taxon>
        <taxon>Saurischia</taxon>
        <taxon>Theropoda</taxon>
        <taxon>Coelurosauria</taxon>
        <taxon>Aves</taxon>
        <taxon>Neognathae</taxon>
        <taxon>Neoaves</taxon>
        <taxon>Telluraves</taxon>
        <taxon>Australaves</taxon>
        <taxon>Passeriformes</taxon>
        <taxon>Corvoidea</taxon>
        <taxon>Pachycephalidae</taxon>
        <taxon>Daphoenositta</taxon>
    </lineage>
</organism>
<gene>
    <name evidence="2" type="primary">Syce3</name>
    <name evidence="2" type="ORF">DAPCHR_R07043</name>
</gene>
<feature type="coiled-coil region" evidence="1">
    <location>
        <begin position="11"/>
        <end position="38"/>
    </location>
</feature>
<protein>
    <submittedName>
        <fullName evidence="2">SYCE3 protein</fullName>
    </submittedName>
</protein>
<sequence>MAESEFQEGNHDDRRKSRENLKEDLEELLEEMEKLTVHLTWIVYDCTVIRTNPDLTNDLQHLGDAFLRCKEQIKKEQQDVPME</sequence>
<dbReference type="GO" id="GO:0000801">
    <property type="term" value="C:central element"/>
    <property type="evidence" value="ECO:0007669"/>
    <property type="project" value="TreeGrafter"/>
</dbReference>
<evidence type="ECO:0000256" key="1">
    <source>
        <dbReference type="SAM" id="Coils"/>
    </source>
</evidence>
<dbReference type="InterPro" id="IPR028145">
    <property type="entry name" value="Synaptonemal_3"/>
</dbReference>
<dbReference type="GO" id="GO:0007130">
    <property type="term" value="P:synaptonemal complex assembly"/>
    <property type="evidence" value="ECO:0007669"/>
    <property type="project" value="InterPro"/>
</dbReference>
<reference evidence="2 3" key="1">
    <citation type="submission" date="2019-09" db="EMBL/GenBank/DDBJ databases">
        <title>Bird 10,000 Genomes (B10K) Project - Family phase.</title>
        <authorList>
            <person name="Zhang G."/>
        </authorList>
    </citation>
    <scope>NUCLEOTIDE SEQUENCE [LARGE SCALE GENOMIC DNA]</scope>
    <source>
        <strain evidence="2">B10K-DU-029-47</strain>
        <tissue evidence="2">Heart</tissue>
    </source>
</reference>